<dbReference type="InterPro" id="IPR011022">
    <property type="entry name" value="Arrestin_C-like"/>
</dbReference>
<evidence type="ECO:0000313" key="6">
    <source>
        <dbReference type="Proteomes" id="UP001347796"/>
    </source>
</evidence>
<evidence type="ECO:0000256" key="2">
    <source>
        <dbReference type="SAM" id="MobiDB-lite"/>
    </source>
</evidence>
<comment type="similarity">
    <text evidence="1">Belongs to the arrestin family.</text>
</comment>
<dbReference type="InterPro" id="IPR011021">
    <property type="entry name" value="Arrestin-like_N"/>
</dbReference>
<dbReference type="SUPFAM" id="SSF81296">
    <property type="entry name" value="E set domains"/>
    <property type="match status" value="2"/>
</dbReference>
<dbReference type="Pfam" id="PF02752">
    <property type="entry name" value="Arrestin_C"/>
    <property type="match status" value="1"/>
</dbReference>
<name>A0AAN8JPL8_PATCE</name>
<feature type="domain" description="Arrestin C-terminal-like" evidence="4">
    <location>
        <begin position="181"/>
        <end position="309"/>
    </location>
</feature>
<keyword evidence="6" id="KW-1185">Reference proteome</keyword>
<evidence type="ECO:0000259" key="4">
    <source>
        <dbReference type="Pfam" id="PF02752"/>
    </source>
</evidence>
<dbReference type="Proteomes" id="UP001347796">
    <property type="component" value="Unassembled WGS sequence"/>
</dbReference>
<dbReference type="InterPro" id="IPR014756">
    <property type="entry name" value="Ig_E-set"/>
</dbReference>
<dbReference type="PANTHER" id="PTHR11188:SF176">
    <property type="entry name" value="ARRESTIN DOMAIN-CONTAINING PROTEIN 1"/>
    <property type="match status" value="1"/>
</dbReference>
<sequence length="371" mass="42108">MSSYKLTDFIVKIVDNQQVFNPCDEIALVVQLKVLEPVRVRGIHLKVYGQCYVYWEERRSAGDSNSTHYEGKDNFIAERKVLWGQEGYSPEEQLLPAGEYTFTEQYILPKNIPSSYEGEYGYVRYWAKAKVYRSRWKLDVTSEEAHFSINGVSDLNEYPEAQEVVIRSEQRTVCCWCCKHGSYNVVFRLDHRGFVVTGPVIVMAEIVNNTSNYLTATAYLVMKTTYKASDNERTSKVIIAEATHDSIEPDESDVWNDPILIPPETHLTNLGASTLIDVNYEIQFLLNAAGCNCDDIKFKERIILGTVPLNTTLTSSLNTATEDCSQHTPLMPPPSYAECMTPGSPHFVKQDSLPSYSDVQSYPLQQEISRT</sequence>
<evidence type="ECO:0000259" key="3">
    <source>
        <dbReference type="Pfam" id="PF00339"/>
    </source>
</evidence>
<reference evidence="5 6" key="1">
    <citation type="submission" date="2024-01" db="EMBL/GenBank/DDBJ databases">
        <title>The genome of the rayed Mediterranean limpet Patella caerulea (Linnaeus, 1758).</title>
        <authorList>
            <person name="Anh-Thu Weber A."/>
            <person name="Halstead-Nussloch G."/>
        </authorList>
    </citation>
    <scope>NUCLEOTIDE SEQUENCE [LARGE SCALE GENOMIC DNA]</scope>
    <source>
        <strain evidence="5">AATW-2023a</strain>
        <tissue evidence="5">Whole specimen</tissue>
    </source>
</reference>
<organism evidence="5 6">
    <name type="scientific">Patella caerulea</name>
    <name type="common">Rayed Mediterranean limpet</name>
    <dbReference type="NCBI Taxonomy" id="87958"/>
    <lineage>
        <taxon>Eukaryota</taxon>
        <taxon>Metazoa</taxon>
        <taxon>Spiralia</taxon>
        <taxon>Lophotrochozoa</taxon>
        <taxon>Mollusca</taxon>
        <taxon>Gastropoda</taxon>
        <taxon>Patellogastropoda</taxon>
        <taxon>Patelloidea</taxon>
        <taxon>Patellidae</taxon>
        <taxon>Patella</taxon>
    </lineage>
</organism>
<dbReference type="GO" id="GO:0005737">
    <property type="term" value="C:cytoplasm"/>
    <property type="evidence" value="ECO:0007669"/>
    <property type="project" value="TreeGrafter"/>
</dbReference>
<gene>
    <name evidence="5" type="ORF">SNE40_011571</name>
</gene>
<dbReference type="InterPro" id="IPR050357">
    <property type="entry name" value="Arrestin_domain-protein"/>
</dbReference>
<dbReference type="PANTHER" id="PTHR11188">
    <property type="entry name" value="ARRESTIN DOMAIN CONTAINING PROTEIN"/>
    <property type="match status" value="1"/>
</dbReference>
<feature type="domain" description="Arrestin-like N-terminal" evidence="3">
    <location>
        <begin position="15"/>
        <end position="150"/>
    </location>
</feature>
<proteinExistence type="inferred from homology"/>
<feature type="compositionally biased region" description="Polar residues" evidence="2">
    <location>
        <begin position="352"/>
        <end position="371"/>
    </location>
</feature>
<dbReference type="Pfam" id="PF00339">
    <property type="entry name" value="Arrestin_N"/>
    <property type="match status" value="1"/>
</dbReference>
<evidence type="ECO:0000256" key="1">
    <source>
        <dbReference type="ARBA" id="ARBA00005298"/>
    </source>
</evidence>
<dbReference type="AlphaFoldDB" id="A0AAN8JPL8"/>
<feature type="region of interest" description="Disordered" evidence="2">
    <location>
        <begin position="350"/>
        <end position="371"/>
    </location>
</feature>
<dbReference type="GO" id="GO:0015031">
    <property type="term" value="P:protein transport"/>
    <property type="evidence" value="ECO:0007669"/>
    <property type="project" value="TreeGrafter"/>
</dbReference>
<comment type="caution">
    <text evidence="5">The sequence shown here is derived from an EMBL/GenBank/DDBJ whole genome shotgun (WGS) entry which is preliminary data.</text>
</comment>
<dbReference type="InterPro" id="IPR014752">
    <property type="entry name" value="Arrestin-like_C"/>
</dbReference>
<evidence type="ECO:0008006" key="7">
    <source>
        <dbReference type="Google" id="ProtNLM"/>
    </source>
</evidence>
<dbReference type="EMBL" id="JAZGQO010000008">
    <property type="protein sequence ID" value="KAK6179150.1"/>
    <property type="molecule type" value="Genomic_DNA"/>
</dbReference>
<protein>
    <recommendedName>
        <fullName evidence="7">Arrestin C-terminal-like domain-containing protein</fullName>
    </recommendedName>
</protein>
<accession>A0AAN8JPL8</accession>
<dbReference type="Gene3D" id="2.60.40.640">
    <property type="match status" value="2"/>
</dbReference>
<evidence type="ECO:0000313" key="5">
    <source>
        <dbReference type="EMBL" id="KAK6179150.1"/>
    </source>
</evidence>